<keyword evidence="8" id="KW-0539">Nucleus</keyword>
<keyword evidence="7" id="KW-0804">Transcription</keyword>
<reference evidence="11" key="1">
    <citation type="submission" date="2022-10" db="EMBL/GenBank/DDBJ databases">
        <title>Genome assembly of Pristionchus species.</title>
        <authorList>
            <person name="Yoshida K."/>
            <person name="Sommer R.J."/>
        </authorList>
    </citation>
    <scope>NUCLEOTIDE SEQUENCE [LARGE SCALE GENOMIC DNA]</scope>
    <source>
        <strain evidence="11">RS5460</strain>
    </source>
</reference>
<evidence type="ECO:0000256" key="4">
    <source>
        <dbReference type="ARBA" id="ARBA00023054"/>
    </source>
</evidence>
<comment type="caution">
    <text evidence="10">The sequence shown here is derived from an EMBL/GenBank/DDBJ whole genome shotgun (WGS) entry which is preliminary data.</text>
</comment>
<protein>
    <recommendedName>
        <fullName evidence="9">CUT domain-containing protein</fullName>
    </recommendedName>
</protein>
<keyword evidence="4" id="KW-0175">Coiled coil</keyword>
<name>A0AAN5CUP2_9BILA</name>
<dbReference type="GO" id="GO:0000981">
    <property type="term" value="F:DNA-binding transcription factor activity, RNA polymerase II-specific"/>
    <property type="evidence" value="ECO:0007669"/>
    <property type="project" value="TreeGrafter"/>
</dbReference>
<accession>A0AAN5CUP2</accession>
<dbReference type="Proteomes" id="UP001328107">
    <property type="component" value="Unassembled WGS sequence"/>
</dbReference>
<evidence type="ECO:0000313" key="11">
    <source>
        <dbReference type="Proteomes" id="UP001328107"/>
    </source>
</evidence>
<dbReference type="GO" id="GO:0005634">
    <property type="term" value="C:nucleus"/>
    <property type="evidence" value="ECO:0007669"/>
    <property type="project" value="UniProtKB-SubCell"/>
</dbReference>
<evidence type="ECO:0000256" key="8">
    <source>
        <dbReference type="ARBA" id="ARBA00023242"/>
    </source>
</evidence>
<evidence type="ECO:0000256" key="7">
    <source>
        <dbReference type="ARBA" id="ARBA00023163"/>
    </source>
</evidence>
<proteinExistence type="predicted"/>
<feature type="domain" description="CUT" evidence="9">
    <location>
        <begin position="1"/>
        <end position="42"/>
    </location>
</feature>
<keyword evidence="6" id="KW-0371">Homeobox</keyword>
<evidence type="ECO:0000256" key="3">
    <source>
        <dbReference type="ARBA" id="ARBA00023015"/>
    </source>
</evidence>
<dbReference type="Gene3D" id="1.10.260.40">
    <property type="entry name" value="lambda repressor-like DNA-binding domains"/>
    <property type="match status" value="1"/>
</dbReference>
<keyword evidence="5" id="KW-0238">DNA-binding</keyword>
<evidence type="ECO:0000256" key="5">
    <source>
        <dbReference type="ARBA" id="ARBA00023125"/>
    </source>
</evidence>
<evidence type="ECO:0000256" key="2">
    <source>
        <dbReference type="ARBA" id="ARBA00022737"/>
    </source>
</evidence>
<dbReference type="SUPFAM" id="SSF47413">
    <property type="entry name" value="lambda repressor-like DNA-binding domains"/>
    <property type="match status" value="1"/>
</dbReference>
<evidence type="ECO:0000259" key="9">
    <source>
        <dbReference type="PROSITE" id="PS51042"/>
    </source>
</evidence>
<dbReference type="PANTHER" id="PTHR14043">
    <property type="entry name" value="CCAAT DISPLACEMENT PROTEIN-RELATED"/>
    <property type="match status" value="1"/>
</dbReference>
<dbReference type="GO" id="GO:0000977">
    <property type="term" value="F:RNA polymerase II transcription regulatory region sequence-specific DNA binding"/>
    <property type="evidence" value="ECO:0007669"/>
    <property type="project" value="TreeGrafter"/>
</dbReference>
<dbReference type="PANTHER" id="PTHR14043:SF2">
    <property type="entry name" value="HOMEOBOX PROTEIN CUT"/>
    <property type="match status" value="1"/>
</dbReference>
<evidence type="ECO:0000256" key="6">
    <source>
        <dbReference type="ARBA" id="ARBA00023155"/>
    </source>
</evidence>
<comment type="subcellular location">
    <subcellularLocation>
        <location evidence="1">Nucleus</location>
    </subcellularLocation>
</comment>
<evidence type="ECO:0000256" key="1">
    <source>
        <dbReference type="ARBA" id="ARBA00004123"/>
    </source>
</evidence>
<dbReference type="InterPro" id="IPR010982">
    <property type="entry name" value="Lambda_DNA-bd_dom_sf"/>
</dbReference>
<feature type="domain" description="CUT" evidence="9">
    <location>
        <begin position="36"/>
        <end position="119"/>
    </location>
</feature>
<dbReference type="AlphaFoldDB" id="A0AAN5CUP2"/>
<dbReference type="SMART" id="SM01109">
    <property type="entry name" value="CUT"/>
    <property type="match status" value="1"/>
</dbReference>
<organism evidence="10 11">
    <name type="scientific">Pristionchus mayeri</name>
    <dbReference type="NCBI Taxonomy" id="1317129"/>
    <lineage>
        <taxon>Eukaryota</taxon>
        <taxon>Metazoa</taxon>
        <taxon>Ecdysozoa</taxon>
        <taxon>Nematoda</taxon>
        <taxon>Chromadorea</taxon>
        <taxon>Rhabditida</taxon>
        <taxon>Rhabditina</taxon>
        <taxon>Diplogasteromorpha</taxon>
        <taxon>Diplogasteroidea</taxon>
        <taxon>Neodiplogasteridae</taxon>
        <taxon>Pristionchus</taxon>
    </lineage>
</organism>
<keyword evidence="3" id="KW-0805">Transcription regulation</keyword>
<feature type="non-terminal residue" evidence="10">
    <location>
        <position position="1"/>
    </location>
</feature>
<keyword evidence="11" id="KW-1185">Reference proteome</keyword>
<evidence type="ECO:0000313" key="10">
    <source>
        <dbReference type="EMBL" id="GMR50929.1"/>
    </source>
</evidence>
<dbReference type="EMBL" id="BTRK01000005">
    <property type="protein sequence ID" value="GMR50929.1"/>
    <property type="molecule type" value="Genomic_DNA"/>
</dbReference>
<gene>
    <name evidence="10" type="ORF">PMAYCL1PPCAC_21124</name>
</gene>
<dbReference type="PROSITE" id="PS51042">
    <property type="entry name" value="CUT"/>
    <property type="match status" value="2"/>
</dbReference>
<keyword evidence="2" id="KW-0677">Repeat</keyword>
<dbReference type="InterPro" id="IPR003350">
    <property type="entry name" value="CUT_dom"/>
</dbReference>
<dbReference type="Pfam" id="PF02376">
    <property type="entry name" value="CUT"/>
    <property type="match status" value="1"/>
</dbReference>
<sequence>CMLLAPKEWSGLTTASKANYIRMMLFMKDIEQADQMDKRNYANDFNVFALLRNVKRMVQATGISQRAFGKQVLGMDELSTSEVMMRTTKEWKEMTSSEREPFLKMFKWLQAMLIQPKVR</sequence>